<organism evidence="4 5">
    <name type="scientific">Trichuris muris</name>
    <name type="common">Mouse whipworm</name>
    <dbReference type="NCBI Taxonomy" id="70415"/>
    <lineage>
        <taxon>Eukaryota</taxon>
        <taxon>Metazoa</taxon>
        <taxon>Ecdysozoa</taxon>
        <taxon>Nematoda</taxon>
        <taxon>Enoplea</taxon>
        <taxon>Dorylaimia</taxon>
        <taxon>Trichinellida</taxon>
        <taxon>Trichuridae</taxon>
        <taxon>Trichuris</taxon>
    </lineage>
</organism>
<dbReference type="Gene3D" id="1.20.1390.10">
    <property type="entry name" value="PWI domain"/>
    <property type="match status" value="1"/>
</dbReference>
<dbReference type="InterPro" id="IPR052225">
    <property type="entry name" value="Ser/Arg_repetitive_matrix"/>
</dbReference>
<dbReference type="InterPro" id="IPR002483">
    <property type="entry name" value="PWI_dom"/>
</dbReference>
<feature type="compositionally biased region" description="Basic residues" evidence="2">
    <location>
        <begin position="399"/>
        <end position="423"/>
    </location>
</feature>
<feature type="compositionally biased region" description="Basic residues" evidence="2">
    <location>
        <begin position="449"/>
        <end position="459"/>
    </location>
</feature>
<dbReference type="GO" id="GO:0005681">
    <property type="term" value="C:spliceosomal complex"/>
    <property type="evidence" value="ECO:0007669"/>
    <property type="project" value="TreeGrafter"/>
</dbReference>
<feature type="compositionally biased region" description="Basic and acidic residues" evidence="2">
    <location>
        <begin position="460"/>
        <end position="471"/>
    </location>
</feature>
<dbReference type="SUPFAM" id="SSF101233">
    <property type="entry name" value="PWI domain"/>
    <property type="match status" value="1"/>
</dbReference>
<feature type="compositionally biased region" description="Basic residues" evidence="2">
    <location>
        <begin position="430"/>
        <end position="439"/>
    </location>
</feature>
<evidence type="ECO:0000256" key="2">
    <source>
        <dbReference type="SAM" id="MobiDB-lite"/>
    </source>
</evidence>
<feature type="compositionally biased region" description="Basic and acidic residues" evidence="2">
    <location>
        <begin position="657"/>
        <end position="675"/>
    </location>
</feature>
<sequence length="779" mass="89101">MGDAGFFRGTTAEQDNRFSDKQKKLLKTLHFPPEFSQKVDMKKVNLDTIKAWITERINTILESEDEILENFVFNQLECETPDPRHMQINLTGFLNAKKAREFMSELWSMLVSAQDAPGGIPPVLVEQRMRLERELMKLESEKPKAESPGAPHASPVRSPSVPKRAHSPASAGEYRRFGRNQGWFKDYGRSSFRWRGSGWEKEAPRKRGKRDRSRSRADESRDGRGRSREKHGTSEGRSERRRSSRRRKHRHEHNAHKEHEVGRKVKVEDEQESDSSSTKKRFAEEGQPKPPEKAAVLPPKTPSTGTDEPSSPRSSEGNGKRQITPTADNSHSDRIRSTHSTDEDSKQENQVRSSSREQNESSRRGESPRRNGSEGGGGGGANEKDQSRHDDGARCGRSDHHKRSHHRKRRSRSRRRSRSPHRKHSEDRVRSHHKRHRDRLSKSPNRSLHSNHRPKSPRHSNRDEGETRSHAADVSPSATTESRSKHHRSDEARRKRTAVNDRYRNEDSKDSLPSRGRRDTSAGRGRRHRSRSPRKTSSNTYGSNDSQDEPEGRGHRSAESRYRGKQEARRRDFDQREYMRRKLREEMKELRAQYLSTDGSENSDVDFMQNLPLSYSSEDSDKDKDLESRRLLLDENYCESSLPRSYRKHQPLIEKMAQTEKNDEPAPEGKKHGVDGKTGNQGDKRSKHSSPAKVPSKSKGHSAHNSGDVGESSGSSRRKLKKSCHAKSKDKKRKKHKKSSKSAHGKHGRELSTSDNGGVDSEAEQLRSIALKSLRSRNK</sequence>
<dbReference type="PANTHER" id="PTHR23148:SF0">
    <property type="entry name" value="SERINE_ARGININE REPETITIVE MATRIX PROTEIN 1"/>
    <property type="match status" value="1"/>
</dbReference>
<dbReference type="InterPro" id="IPR036483">
    <property type="entry name" value="PWI_dom_sf"/>
</dbReference>
<feature type="region of interest" description="Disordered" evidence="2">
    <location>
        <begin position="139"/>
        <end position="173"/>
    </location>
</feature>
<feature type="compositionally biased region" description="Basic and acidic residues" evidence="2">
    <location>
        <begin position="550"/>
        <end position="577"/>
    </location>
</feature>
<feature type="compositionally biased region" description="Basic and acidic residues" evidence="2">
    <location>
        <begin position="255"/>
        <end position="268"/>
    </location>
</feature>
<accession>A0A5S6QDM1</accession>
<evidence type="ECO:0000313" key="5">
    <source>
        <dbReference type="WBParaSite" id="TMUE_1000005328.1"/>
    </source>
</evidence>
<dbReference type="GO" id="GO:0048024">
    <property type="term" value="P:regulation of mRNA splicing, via spliceosome"/>
    <property type="evidence" value="ECO:0007669"/>
    <property type="project" value="TreeGrafter"/>
</dbReference>
<keyword evidence="1" id="KW-0507">mRNA processing</keyword>
<evidence type="ECO:0000256" key="1">
    <source>
        <dbReference type="ARBA" id="ARBA00022664"/>
    </source>
</evidence>
<feature type="domain" description="PWI" evidence="3">
    <location>
        <begin position="28"/>
        <end position="127"/>
    </location>
</feature>
<feature type="compositionally biased region" description="Basic and acidic residues" evidence="2">
    <location>
        <begin position="281"/>
        <end position="292"/>
    </location>
</feature>
<keyword evidence="4" id="KW-1185">Reference proteome</keyword>
<feature type="region of interest" description="Disordered" evidence="2">
    <location>
        <begin position="594"/>
        <end position="764"/>
    </location>
</feature>
<reference evidence="5" key="1">
    <citation type="submission" date="2019-12" db="UniProtKB">
        <authorList>
            <consortium name="WormBaseParasite"/>
        </authorList>
    </citation>
    <scope>IDENTIFICATION</scope>
</reference>
<dbReference type="PROSITE" id="PS51025">
    <property type="entry name" value="PWI"/>
    <property type="match status" value="1"/>
</dbReference>
<dbReference type="STRING" id="70415.A0A5S6QDM1"/>
<dbReference type="WBParaSite" id="TMUE_1000005328.1">
    <property type="protein sequence ID" value="TMUE_1000005328.1"/>
    <property type="gene ID" value="WBGene00291922"/>
</dbReference>
<feature type="compositionally biased region" description="Polar residues" evidence="2">
    <location>
        <begin position="302"/>
        <end position="329"/>
    </location>
</feature>
<feature type="compositionally biased region" description="Basic residues" evidence="2">
    <location>
        <begin position="239"/>
        <end position="254"/>
    </location>
</feature>
<dbReference type="Pfam" id="PF01480">
    <property type="entry name" value="PWI"/>
    <property type="match status" value="1"/>
</dbReference>
<feature type="compositionally biased region" description="Basic residues" evidence="2">
    <location>
        <begin position="685"/>
        <end position="702"/>
    </location>
</feature>
<dbReference type="GO" id="GO:0006397">
    <property type="term" value="P:mRNA processing"/>
    <property type="evidence" value="ECO:0007669"/>
    <property type="project" value="UniProtKB-KW"/>
</dbReference>
<dbReference type="SMART" id="SM00311">
    <property type="entry name" value="PWI"/>
    <property type="match status" value="1"/>
</dbReference>
<evidence type="ECO:0000313" key="4">
    <source>
        <dbReference type="Proteomes" id="UP000046395"/>
    </source>
</evidence>
<dbReference type="PANTHER" id="PTHR23148">
    <property type="entry name" value="SERINE/ARGININE REGULATED NUCLEAR MATRIX PROTEIN"/>
    <property type="match status" value="1"/>
</dbReference>
<protein>
    <submittedName>
        <fullName evidence="5">PWI domain-containing protein</fullName>
    </submittedName>
</protein>
<name>A0A5S6QDM1_TRIMR</name>
<feature type="region of interest" description="Disordered" evidence="2">
    <location>
        <begin position="197"/>
        <end position="577"/>
    </location>
</feature>
<dbReference type="GO" id="GO:0003723">
    <property type="term" value="F:RNA binding"/>
    <property type="evidence" value="ECO:0007669"/>
    <property type="project" value="TreeGrafter"/>
</dbReference>
<feature type="compositionally biased region" description="Basic residues" evidence="2">
    <location>
        <begin position="716"/>
        <end position="747"/>
    </location>
</feature>
<feature type="compositionally biased region" description="Basic and acidic residues" evidence="2">
    <location>
        <begin position="214"/>
        <end position="238"/>
    </location>
</feature>
<feature type="compositionally biased region" description="Basic residues" evidence="2">
    <location>
        <begin position="524"/>
        <end position="534"/>
    </location>
</feature>
<dbReference type="AlphaFoldDB" id="A0A5S6QDM1"/>
<feature type="compositionally biased region" description="Basic and acidic residues" evidence="2">
    <location>
        <begin position="330"/>
        <end position="372"/>
    </location>
</feature>
<feature type="compositionally biased region" description="Basic and acidic residues" evidence="2">
    <location>
        <begin position="488"/>
        <end position="521"/>
    </location>
</feature>
<proteinExistence type="predicted"/>
<feature type="compositionally biased region" description="Basic and acidic residues" evidence="2">
    <location>
        <begin position="619"/>
        <end position="633"/>
    </location>
</feature>
<feature type="compositionally biased region" description="Basic and acidic residues" evidence="2">
    <location>
        <begin position="382"/>
        <end position="398"/>
    </location>
</feature>
<dbReference type="Proteomes" id="UP000046395">
    <property type="component" value="Unassembled WGS sequence"/>
</dbReference>
<evidence type="ECO:0000259" key="3">
    <source>
        <dbReference type="PROSITE" id="PS51025"/>
    </source>
</evidence>